<reference evidence="1 2" key="2">
    <citation type="journal article" date="2011" name="J. Bacteriol.">
        <title>Complete genome sequence of a carbon monoxide-utilizing acetogen, Eubacterium limosum KIST612.</title>
        <authorList>
            <person name="Roh H."/>
            <person name="Ko H.J."/>
            <person name="Kim D."/>
            <person name="Choi D.G."/>
            <person name="Park S."/>
            <person name="Kim S."/>
            <person name="Chang I.S."/>
            <person name="Choi I.G."/>
        </authorList>
    </citation>
    <scope>NUCLEOTIDE SEQUENCE [LARGE SCALE GENOMIC DNA]</scope>
    <source>
        <strain evidence="1 2">KIST612</strain>
    </source>
</reference>
<protein>
    <submittedName>
        <fullName evidence="1">Uncharacterized protein</fullName>
    </submittedName>
</protein>
<dbReference type="AlphaFoldDB" id="E3GGI7"/>
<name>E3GGI7_9FIRM</name>
<gene>
    <name evidence="1" type="ordered locus">ELI_3845</name>
</gene>
<dbReference type="Proteomes" id="UP000006873">
    <property type="component" value="Chromosome"/>
</dbReference>
<evidence type="ECO:0000313" key="2">
    <source>
        <dbReference type="Proteomes" id="UP000006873"/>
    </source>
</evidence>
<dbReference type="EMBL" id="CP002273">
    <property type="protein sequence ID" value="ADO38792.1"/>
    <property type="molecule type" value="Genomic_DNA"/>
</dbReference>
<dbReference type="KEGG" id="elm:ELI_3845"/>
<keyword evidence="2" id="KW-1185">Reference proteome</keyword>
<reference key="1">
    <citation type="submission" date="2010-09" db="EMBL/GenBank/DDBJ databases">
        <authorList>
            <person name="Roh H."/>
            <person name="Ko H.-J."/>
            <person name="Kim D."/>
            <person name="Choi D.G."/>
            <person name="Park S."/>
            <person name="Kim S."/>
            <person name="Kim K.H."/>
            <person name="Chang I.S."/>
            <person name="Choi I.-G."/>
        </authorList>
    </citation>
    <scope>NUCLEOTIDE SEQUENCE</scope>
    <source>
        <strain>KIST612</strain>
    </source>
</reference>
<proteinExistence type="predicted"/>
<dbReference type="HOGENOM" id="CLU_2600820_0_0_9"/>
<organism evidence="1 2">
    <name type="scientific">Eubacterium callanderi</name>
    <dbReference type="NCBI Taxonomy" id="53442"/>
    <lineage>
        <taxon>Bacteria</taxon>
        <taxon>Bacillati</taxon>
        <taxon>Bacillota</taxon>
        <taxon>Clostridia</taxon>
        <taxon>Eubacteriales</taxon>
        <taxon>Eubacteriaceae</taxon>
        <taxon>Eubacterium</taxon>
    </lineage>
</organism>
<accession>E3GGI7</accession>
<sequence length="79" mass="9291">MIFLNSNMGTQIFEEIEGDIIFENAPIVESLACNPSAWKSPTLKKEHFIFFDNYKKMKIKDLVEIIEEERIPCDFVEFD</sequence>
<evidence type="ECO:0000313" key="1">
    <source>
        <dbReference type="EMBL" id="ADO38792.1"/>
    </source>
</evidence>